<evidence type="ECO:0000256" key="9">
    <source>
        <dbReference type="ARBA" id="ARBA00022741"/>
    </source>
</evidence>
<evidence type="ECO:0000259" key="18">
    <source>
        <dbReference type="PROSITE" id="PS52020"/>
    </source>
</evidence>
<dbReference type="InterPro" id="IPR001301">
    <property type="entry name" value="Gemini_AL1_CLV"/>
</dbReference>
<dbReference type="GO" id="GO:0005198">
    <property type="term" value="F:structural molecule activity"/>
    <property type="evidence" value="ECO:0007669"/>
    <property type="project" value="InterPro"/>
</dbReference>
<keyword evidence="13" id="KW-0238">DNA-binding</keyword>
<comment type="catalytic activity">
    <reaction evidence="17">
        <text>ATP + H2O = ADP + phosphate + H(+)</text>
        <dbReference type="Rhea" id="RHEA:13065"/>
        <dbReference type="ChEBI" id="CHEBI:15377"/>
        <dbReference type="ChEBI" id="CHEBI:15378"/>
        <dbReference type="ChEBI" id="CHEBI:30616"/>
        <dbReference type="ChEBI" id="CHEBI:43474"/>
        <dbReference type="ChEBI" id="CHEBI:456216"/>
    </reaction>
</comment>
<evidence type="ECO:0000256" key="16">
    <source>
        <dbReference type="ARBA" id="ARBA00032243"/>
    </source>
</evidence>
<keyword evidence="7" id="KW-0540">Nuclease</keyword>
<sequence length="329" mass="37858">MDAPVARTKFRLQGRAIFLTWPQNAASKEDTLAACVLAFPSATYIVVAEEEHKTGEPHLHSVIQFEKRVDMKDCMPMLDGLTGKHGNYQNVRSAKRVLKYVCKGGNFISHGDVPDLEEKEKLQDGVAKMIMEGESFKQVVERNPGFAMMQKRKIEEFVGWAKRQKLAAALLPWIPPTIDDHLGRPTVEIALWLHNNILVQREPRQKQLWLFGPPRIGKTRFLAWLRARLRVYDMPLQEDFYDGYEDGCYDLVICDEFKSHKKIQFMNAWCDGQPLPVRQKGCQTVKTDNLPLIVCSNFPITECYHEGVGRDALIDRFTVVKMEVEFEFK</sequence>
<comment type="subcellular location">
    <subcellularLocation>
        <location evidence="2">Host nucleus</location>
    </subcellularLocation>
</comment>
<evidence type="ECO:0000256" key="13">
    <source>
        <dbReference type="ARBA" id="ARBA00023125"/>
    </source>
</evidence>
<keyword evidence="8" id="KW-0479">Metal-binding</keyword>
<keyword evidence="4" id="KW-0808">Transferase</keyword>
<dbReference type="GO" id="GO:0003677">
    <property type="term" value="F:DNA binding"/>
    <property type="evidence" value="ECO:0007669"/>
    <property type="project" value="UniProtKB-KW"/>
</dbReference>
<evidence type="ECO:0000256" key="6">
    <source>
        <dbReference type="ARBA" id="ARBA00022705"/>
    </source>
</evidence>
<dbReference type="PRINTS" id="PR00228">
    <property type="entry name" value="GEMCOATCLVL1"/>
</dbReference>
<evidence type="ECO:0000256" key="11">
    <source>
        <dbReference type="ARBA" id="ARBA00022801"/>
    </source>
</evidence>
<evidence type="ECO:0000256" key="3">
    <source>
        <dbReference type="ARBA" id="ARBA00008545"/>
    </source>
</evidence>
<dbReference type="Pfam" id="PF00910">
    <property type="entry name" value="RNA_helicase"/>
    <property type="match status" value="1"/>
</dbReference>
<keyword evidence="6" id="KW-0235">DNA replication</keyword>
<evidence type="ECO:0000256" key="14">
    <source>
        <dbReference type="ARBA" id="ARBA00023268"/>
    </source>
</evidence>
<evidence type="ECO:0000256" key="5">
    <source>
        <dbReference type="ARBA" id="ARBA00022695"/>
    </source>
</evidence>
<dbReference type="GO" id="GO:0046872">
    <property type="term" value="F:metal ion binding"/>
    <property type="evidence" value="ECO:0007669"/>
    <property type="project" value="UniProtKB-KW"/>
</dbReference>
<dbReference type="GO" id="GO:0000166">
    <property type="term" value="F:nucleotide binding"/>
    <property type="evidence" value="ECO:0007669"/>
    <property type="project" value="UniProtKB-KW"/>
</dbReference>
<gene>
    <name evidence="19" type="primary">Rep</name>
</gene>
<reference evidence="19" key="1">
    <citation type="submission" date="2017-01" db="EMBL/GenBank/DDBJ databases">
        <title>High-throughput sequencing uncovers low homogeneity in the biogeography of single-stranded DNA viruses.</title>
        <authorList>
            <person name="Pearson V.M."/>
            <person name="Rokyta D.R."/>
        </authorList>
    </citation>
    <scope>NUCLEOTIDE SEQUENCE</scope>
</reference>
<dbReference type="Gene3D" id="3.40.1310.20">
    <property type="match status" value="1"/>
</dbReference>
<dbReference type="GO" id="GO:0016779">
    <property type="term" value="F:nucleotidyltransferase activity"/>
    <property type="evidence" value="ECO:0007669"/>
    <property type="project" value="UniProtKB-KW"/>
</dbReference>
<dbReference type="InterPro" id="IPR027417">
    <property type="entry name" value="P-loop_NTPase"/>
</dbReference>
<feature type="domain" description="CRESS-DNA virus Rep endonuclease" evidence="18">
    <location>
        <begin position="11"/>
        <end position="113"/>
    </location>
</feature>
<dbReference type="SUPFAM" id="SSF52540">
    <property type="entry name" value="P-loop containing nucleoside triphosphate hydrolases"/>
    <property type="match status" value="1"/>
</dbReference>
<evidence type="ECO:0000313" key="19">
    <source>
        <dbReference type="EMBL" id="AUM61982.1"/>
    </source>
</evidence>
<evidence type="ECO:0000256" key="12">
    <source>
        <dbReference type="ARBA" id="ARBA00023124"/>
    </source>
</evidence>
<keyword evidence="12" id="KW-0190">Covalent protein-DNA linkage</keyword>
<evidence type="ECO:0000256" key="1">
    <source>
        <dbReference type="ARBA" id="ARBA00001936"/>
    </source>
</evidence>
<evidence type="ECO:0000256" key="17">
    <source>
        <dbReference type="ARBA" id="ARBA00049360"/>
    </source>
</evidence>
<dbReference type="GO" id="GO:0042025">
    <property type="term" value="C:host cell nucleus"/>
    <property type="evidence" value="ECO:0007669"/>
    <property type="project" value="UniProtKB-SubCell"/>
</dbReference>
<dbReference type="Pfam" id="PF00799">
    <property type="entry name" value="Gemini_AL1"/>
    <property type="match status" value="1"/>
</dbReference>
<keyword evidence="10" id="KW-0255">Endonuclease</keyword>
<evidence type="ECO:0000256" key="7">
    <source>
        <dbReference type="ARBA" id="ARBA00022722"/>
    </source>
</evidence>
<dbReference type="EMBL" id="KY487957">
    <property type="protein sequence ID" value="AUM61982.1"/>
    <property type="molecule type" value="Genomic_DNA"/>
</dbReference>
<dbReference type="Gene3D" id="3.40.50.300">
    <property type="entry name" value="P-loop containing nucleotide triphosphate hydrolases"/>
    <property type="match status" value="1"/>
</dbReference>
<evidence type="ECO:0000256" key="8">
    <source>
        <dbReference type="ARBA" id="ARBA00022723"/>
    </source>
</evidence>
<evidence type="ECO:0000256" key="2">
    <source>
        <dbReference type="ARBA" id="ARBA00004147"/>
    </source>
</evidence>
<keyword evidence="11" id="KW-0378">Hydrolase</keyword>
<proteinExistence type="inferred from homology"/>
<evidence type="ECO:0000256" key="15">
    <source>
        <dbReference type="ARBA" id="ARBA00030754"/>
    </source>
</evidence>
<protein>
    <recommendedName>
        <fullName evidence="15">ATP-dependent helicase Rep</fullName>
    </recommendedName>
    <alternativeName>
        <fullName evidence="16">RepP</fullName>
    </alternativeName>
</protein>
<dbReference type="InterPro" id="IPR049912">
    <property type="entry name" value="CRESS_DNA_REP"/>
</dbReference>
<dbReference type="PROSITE" id="PS52020">
    <property type="entry name" value="CRESS_DNA_REP"/>
    <property type="match status" value="1"/>
</dbReference>
<comment type="similarity">
    <text evidence="3">Belongs to the nanoviruses/circoviruses replication-associated protein family.</text>
</comment>
<accession>A0A2K9LSY2</accession>
<dbReference type="SUPFAM" id="SSF55464">
    <property type="entry name" value="Origin of replication-binding domain, RBD-like"/>
    <property type="match status" value="1"/>
</dbReference>
<name>A0A2K9LSY2_9VIRU</name>
<organism evidence="19">
    <name type="scientific">uncultured virus</name>
    <dbReference type="NCBI Taxonomy" id="340016"/>
    <lineage>
        <taxon>Viruses</taxon>
        <taxon>environmental samples</taxon>
    </lineage>
</organism>
<dbReference type="GO" id="GO:0006260">
    <property type="term" value="P:DNA replication"/>
    <property type="evidence" value="ECO:0007669"/>
    <property type="project" value="UniProtKB-KW"/>
</dbReference>
<dbReference type="GO" id="GO:0003723">
    <property type="term" value="F:RNA binding"/>
    <property type="evidence" value="ECO:0007669"/>
    <property type="project" value="InterPro"/>
</dbReference>
<dbReference type="GO" id="GO:0016787">
    <property type="term" value="F:hydrolase activity"/>
    <property type="evidence" value="ECO:0007669"/>
    <property type="project" value="UniProtKB-KW"/>
</dbReference>
<keyword evidence="5" id="KW-0548">Nucleotidyltransferase</keyword>
<dbReference type="GO" id="GO:0004519">
    <property type="term" value="F:endonuclease activity"/>
    <property type="evidence" value="ECO:0007669"/>
    <property type="project" value="UniProtKB-KW"/>
</dbReference>
<evidence type="ECO:0000256" key="10">
    <source>
        <dbReference type="ARBA" id="ARBA00022759"/>
    </source>
</evidence>
<comment type="cofactor">
    <cofactor evidence="1">
        <name>Mn(2+)</name>
        <dbReference type="ChEBI" id="CHEBI:29035"/>
    </cofactor>
</comment>
<keyword evidence="9" id="KW-0547">Nucleotide-binding</keyword>
<evidence type="ECO:0000256" key="4">
    <source>
        <dbReference type="ARBA" id="ARBA00022679"/>
    </source>
</evidence>
<dbReference type="GO" id="GO:0003724">
    <property type="term" value="F:RNA helicase activity"/>
    <property type="evidence" value="ECO:0007669"/>
    <property type="project" value="InterPro"/>
</dbReference>
<dbReference type="InterPro" id="IPR000605">
    <property type="entry name" value="Helicase_SF3_ssDNA/RNA_vir"/>
</dbReference>
<keyword evidence="14" id="KW-0511">Multifunctional enzyme</keyword>